<dbReference type="eggNOG" id="ENOG502RC5J">
    <property type="taxonomic scope" value="Eukaryota"/>
</dbReference>
<dbReference type="AlphaFoldDB" id="K3WUG2"/>
<dbReference type="InParanoid" id="K3WUG2"/>
<reference evidence="3" key="2">
    <citation type="submission" date="2010-04" db="EMBL/GenBank/DDBJ databases">
        <authorList>
            <person name="Buell R."/>
            <person name="Hamilton J."/>
            <person name="Hostetler J."/>
        </authorList>
    </citation>
    <scope>NUCLEOTIDE SEQUENCE [LARGE SCALE GENOMIC DNA]</scope>
    <source>
        <strain evidence="3">DAOM:BR144</strain>
    </source>
</reference>
<protein>
    <submittedName>
        <fullName evidence="2">Uncharacterized protein</fullName>
    </submittedName>
</protein>
<dbReference type="OMA" id="EYICRGR"/>
<proteinExistence type="predicted"/>
<dbReference type="EMBL" id="GL376613">
    <property type="status" value="NOT_ANNOTATED_CDS"/>
    <property type="molecule type" value="Genomic_DNA"/>
</dbReference>
<dbReference type="EnsemblProtists" id="PYU1_T008609">
    <property type="protein sequence ID" value="PYU1_T008609"/>
    <property type="gene ID" value="PYU1_G008593"/>
</dbReference>
<feature type="region of interest" description="Disordered" evidence="1">
    <location>
        <begin position="298"/>
        <end position="331"/>
    </location>
</feature>
<dbReference type="PANTHER" id="PTHR36300:SF1">
    <property type="entry name" value="RAW, ISOFORM A"/>
    <property type="match status" value="1"/>
</dbReference>
<keyword evidence="3" id="KW-1185">Reference proteome</keyword>
<reference evidence="3" key="1">
    <citation type="journal article" date="2010" name="Genome Biol.">
        <title>Genome sequence of the necrotrophic plant pathogen Pythium ultimum reveals original pathogenicity mechanisms and effector repertoire.</title>
        <authorList>
            <person name="Levesque C.A."/>
            <person name="Brouwer H."/>
            <person name="Cano L."/>
            <person name="Hamilton J.P."/>
            <person name="Holt C."/>
            <person name="Huitema E."/>
            <person name="Raffaele S."/>
            <person name="Robideau G.P."/>
            <person name="Thines M."/>
            <person name="Win J."/>
            <person name="Zerillo M.M."/>
            <person name="Beakes G.W."/>
            <person name="Boore J.L."/>
            <person name="Busam D."/>
            <person name="Dumas B."/>
            <person name="Ferriera S."/>
            <person name="Fuerstenberg S.I."/>
            <person name="Gachon C.M."/>
            <person name="Gaulin E."/>
            <person name="Govers F."/>
            <person name="Grenville-Briggs L."/>
            <person name="Horner N."/>
            <person name="Hostetler J."/>
            <person name="Jiang R.H."/>
            <person name="Johnson J."/>
            <person name="Krajaejun T."/>
            <person name="Lin H."/>
            <person name="Meijer H.J."/>
            <person name="Moore B."/>
            <person name="Morris P."/>
            <person name="Phuntmart V."/>
            <person name="Puiu D."/>
            <person name="Shetty J."/>
            <person name="Stajich J.E."/>
            <person name="Tripathy S."/>
            <person name="Wawra S."/>
            <person name="van West P."/>
            <person name="Whitty B.R."/>
            <person name="Coutinho P.M."/>
            <person name="Henrissat B."/>
            <person name="Martin F."/>
            <person name="Thomas P.D."/>
            <person name="Tyler B.M."/>
            <person name="De Vries R.P."/>
            <person name="Kamoun S."/>
            <person name="Yandell M."/>
            <person name="Tisserat N."/>
            <person name="Buell C.R."/>
        </authorList>
    </citation>
    <scope>NUCLEOTIDE SEQUENCE</scope>
    <source>
        <strain evidence="3">DAOM:BR144</strain>
    </source>
</reference>
<evidence type="ECO:0000256" key="1">
    <source>
        <dbReference type="SAM" id="MobiDB-lite"/>
    </source>
</evidence>
<reference evidence="2" key="3">
    <citation type="submission" date="2015-02" db="UniProtKB">
        <authorList>
            <consortium name="EnsemblProtists"/>
        </authorList>
    </citation>
    <scope>IDENTIFICATION</scope>
    <source>
        <strain evidence="2">DAOM BR144</strain>
    </source>
</reference>
<name>K3WUG2_GLOUD</name>
<dbReference type="GO" id="GO:0005886">
    <property type="term" value="C:plasma membrane"/>
    <property type="evidence" value="ECO:0007669"/>
    <property type="project" value="TreeGrafter"/>
</dbReference>
<evidence type="ECO:0000313" key="3">
    <source>
        <dbReference type="Proteomes" id="UP000019132"/>
    </source>
</evidence>
<feature type="region of interest" description="Disordered" evidence="1">
    <location>
        <begin position="1"/>
        <end position="36"/>
    </location>
</feature>
<dbReference type="PANTHER" id="PTHR36300">
    <property type="entry name" value="RAW, ISOFORM A"/>
    <property type="match status" value="1"/>
</dbReference>
<evidence type="ECO:0000313" key="2">
    <source>
        <dbReference type="EnsemblProtists" id="PYU1_T008609"/>
    </source>
</evidence>
<feature type="compositionally biased region" description="Pro residues" evidence="1">
    <location>
        <begin position="8"/>
        <end position="24"/>
    </location>
</feature>
<dbReference type="Proteomes" id="UP000019132">
    <property type="component" value="Unassembled WGS sequence"/>
</dbReference>
<dbReference type="Pfam" id="PF15891">
    <property type="entry name" value="Nuc_deoxyri_tr2"/>
    <property type="match status" value="2"/>
</dbReference>
<sequence>MLQDPPLALTPPPTDAVLTPPPSPTSSTSSSSSMDTVATATFIQRPLHALVNSKNRSYTSPHLAAGQHREALFPVSESFAMRRRKHNAVNFEHVRFAAGRLLHTRKAVSFSEGVEPAGAERMGDIDIFLGGSCNPTTWRRDVAIPLLEEAHVKYYNPQVDDWYEELIQIETRAKETAKIVLMVIDNATRAMVCIIEAVEYICRGRRVVLVVDDIMPETVVEGAVVAPDELADLNGARECLRNLAIKKGIRMYATVHDAIEGMIDWVLDEDLTTCDPEMPRLRKRSSIVLNKWSGQIRPRRNASRSASSTAVLSVKDESGHPNRSKSSSQLSSESIVQHLGCKVYGSYTGGSIYLGGNVDSTSWREKVAIPLLQKAGIPFYIPYLDYLTFEMSRQLDKPHISVGDRWKEIEAEKDRAELILFVIPKQARSIAAMTEAVELVASWHAMLLVIEPLEEGCIVCTDGKVVDGREYKDLARARAYLQEMAERNDVQVFSSVADAVESVVERLE</sequence>
<dbReference type="STRING" id="431595.K3WUG2"/>
<dbReference type="VEuPathDB" id="FungiDB:PYU1_G008593"/>
<organism evidence="2 3">
    <name type="scientific">Globisporangium ultimum (strain ATCC 200006 / CBS 805.95 / DAOM BR144)</name>
    <name type="common">Pythium ultimum</name>
    <dbReference type="NCBI Taxonomy" id="431595"/>
    <lineage>
        <taxon>Eukaryota</taxon>
        <taxon>Sar</taxon>
        <taxon>Stramenopiles</taxon>
        <taxon>Oomycota</taxon>
        <taxon>Peronosporomycetes</taxon>
        <taxon>Pythiales</taxon>
        <taxon>Pythiaceae</taxon>
        <taxon>Globisporangium</taxon>
    </lineage>
</organism>
<dbReference type="HOGENOM" id="CLU_033386_0_0_1"/>
<dbReference type="Gene3D" id="3.40.50.450">
    <property type="match status" value="2"/>
</dbReference>
<dbReference type="InterPro" id="IPR039470">
    <property type="entry name" value="Nuc_deoxyri_tr2"/>
</dbReference>
<accession>K3WUG2</accession>